<dbReference type="RefSeq" id="WP_343910990.1">
    <property type="nucleotide sequence ID" value="NZ_BAAAJE010000031.1"/>
</dbReference>
<accession>A0ABP4FBW4</accession>
<dbReference type="PANTHER" id="PTHR43162:SF1">
    <property type="entry name" value="PRESTALK A DIFFERENTIATION PROTEIN A"/>
    <property type="match status" value="1"/>
</dbReference>
<dbReference type="EMBL" id="BAAAJE010000031">
    <property type="protein sequence ID" value="GAA1164523.1"/>
    <property type="molecule type" value="Genomic_DNA"/>
</dbReference>
<dbReference type="Pfam" id="PF05368">
    <property type="entry name" value="NmrA"/>
    <property type="match status" value="1"/>
</dbReference>
<feature type="domain" description="NmrA-like" evidence="1">
    <location>
        <begin position="2"/>
        <end position="229"/>
    </location>
</feature>
<dbReference type="Proteomes" id="UP001499979">
    <property type="component" value="Unassembled WGS sequence"/>
</dbReference>
<keyword evidence="3" id="KW-1185">Reference proteome</keyword>
<dbReference type="InterPro" id="IPR008030">
    <property type="entry name" value="NmrA-like"/>
</dbReference>
<dbReference type="Gene3D" id="3.40.50.720">
    <property type="entry name" value="NAD(P)-binding Rossmann-like Domain"/>
    <property type="match status" value="1"/>
</dbReference>
<dbReference type="PANTHER" id="PTHR43162">
    <property type="match status" value="1"/>
</dbReference>
<dbReference type="InterPro" id="IPR051604">
    <property type="entry name" value="Ergot_Alk_Oxidoreductase"/>
</dbReference>
<evidence type="ECO:0000259" key="1">
    <source>
        <dbReference type="Pfam" id="PF05368"/>
    </source>
</evidence>
<evidence type="ECO:0000313" key="3">
    <source>
        <dbReference type="Proteomes" id="UP001499979"/>
    </source>
</evidence>
<dbReference type="Gene3D" id="3.90.25.10">
    <property type="entry name" value="UDP-galactose 4-epimerase, domain 1"/>
    <property type="match status" value="1"/>
</dbReference>
<sequence>MILVTGATGNVAYPLLENLDDAAAPAAALVRTEAGAVDLPPGVDHVVGSLDDPPPPDVLGQFDQVFLLSPDIEGQAELEIIFIDALVAAGHRPRIVKMAYDGFQDPDCAVRYMQNHRLIATHLDRTGLPVVYLAPTLFMDELLGSADAIRDEGLLPVPAGAARVAIVAARDVADVAAAVLTGAAEVDDGDLLVLTGPEALSFADVAARISTVFARTVDYDPVTPDDARSTLREGGLSSWQVSGRLELYEWISNDAMDGVTDDVRKSTGREPRPLEDWLGEARAAFLRPAGTSPPRF</sequence>
<name>A0ABP4FBW4_9ACTN</name>
<evidence type="ECO:0000313" key="2">
    <source>
        <dbReference type="EMBL" id="GAA1164523.1"/>
    </source>
</evidence>
<proteinExistence type="predicted"/>
<comment type="caution">
    <text evidence="2">The sequence shown here is derived from an EMBL/GenBank/DDBJ whole genome shotgun (WGS) entry which is preliminary data.</text>
</comment>
<protein>
    <submittedName>
        <fullName evidence="2">SDR family oxidoreductase</fullName>
    </submittedName>
</protein>
<reference evidence="3" key="1">
    <citation type="journal article" date="2019" name="Int. J. Syst. Evol. Microbiol.">
        <title>The Global Catalogue of Microorganisms (GCM) 10K type strain sequencing project: providing services to taxonomists for standard genome sequencing and annotation.</title>
        <authorList>
            <consortium name="The Broad Institute Genomics Platform"/>
            <consortium name="The Broad Institute Genome Sequencing Center for Infectious Disease"/>
            <person name="Wu L."/>
            <person name="Ma J."/>
        </authorList>
    </citation>
    <scope>NUCLEOTIDE SEQUENCE [LARGE SCALE GENOMIC DNA]</scope>
    <source>
        <strain evidence="3">JCM 11813</strain>
    </source>
</reference>
<organism evidence="2 3">
    <name type="scientific">Nocardioides aquiterrae</name>
    <dbReference type="NCBI Taxonomy" id="203799"/>
    <lineage>
        <taxon>Bacteria</taxon>
        <taxon>Bacillati</taxon>
        <taxon>Actinomycetota</taxon>
        <taxon>Actinomycetes</taxon>
        <taxon>Propionibacteriales</taxon>
        <taxon>Nocardioidaceae</taxon>
        <taxon>Nocardioides</taxon>
    </lineage>
</organism>
<dbReference type="InterPro" id="IPR036291">
    <property type="entry name" value="NAD(P)-bd_dom_sf"/>
</dbReference>
<dbReference type="SUPFAM" id="SSF51735">
    <property type="entry name" value="NAD(P)-binding Rossmann-fold domains"/>
    <property type="match status" value="1"/>
</dbReference>
<gene>
    <name evidence="2" type="ORF">GCM10009606_47690</name>
</gene>